<feature type="domain" description="MaoC-like" evidence="1">
    <location>
        <begin position="174"/>
        <end position="282"/>
    </location>
</feature>
<evidence type="ECO:0000259" key="2">
    <source>
        <dbReference type="Pfam" id="PF22622"/>
    </source>
</evidence>
<dbReference type="AlphaFoldDB" id="G0R0B0"/>
<dbReference type="Proteomes" id="UP000008983">
    <property type="component" value="Unassembled WGS sequence"/>
</dbReference>
<dbReference type="InterPro" id="IPR002539">
    <property type="entry name" value="MaoC-like_dom"/>
</dbReference>
<protein>
    <recommendedName>
        <fullName evidence="5">MaoC-like domain-containing protein</fullName>
    </recommendedName>
</protein>
<name>G0R0B0_ICHMU</name>
<dbReference type="eggNOG" id="ENOG502S05H">
    <property type="taxonomic scope" value="Eukaryota"/>
</dbReference>
<dbReference type="OMA" id="SFVRGYG"/>
<dbReference type="GO" id="GO:0044594">
    <property type="term" value="F:17-beta-hydroxysteroid dehydrogenase (NAD+) activity"/>
    <property type="evidence" value="ECO:0007669"/>
    <property type="project" value="TreeGrafter"/>
</dbReference>
<dbReference type="InParanoid" id="G0R0B0"/>
<evidence type="ECO:0000313" key="4">
    <source>
        <dbReference type="Proteomes" id="UP000008983"/>
    </source>
</evidence>
<dbReference type="RefSeq" id="XP_004030324.1">
    <property type="nucleotide sequence ID" value="XM_004030276.1"/>
</dbReference>
<accession>G0R0B0</accession>
<dbReference type="GO" id="GO:0004300">
    <property type="term" value="F:enoyl-CoA hydratase activity"/>
    <property type="evidence" value="ECO:0007669"/>
    <property type="project" value="TreeGrafter"/>
</dbReference>
<keyword evidence="4" id="KW-1185">Reference proteome</keyword>
<dbReference type="PANTHER" id="PTHR13078:SF56">
    <property type="entry name" value="PEROXISOMAL MULTIFUNCTIONAL ENZYME TYPE 2"/>
    <property type="match status" value="1"/>
</dbReference>
<evidence type="ECO:0008006" key="5">
    <source>
        <dbReference type="Google" id="ProtNLM"/>
    </source>
</evidence>
<dbReference type="STRING" id="857967.G0R0B0"/>
<dbReference type="InterPro" id="IPR054357">
    <property type="entry name" value="MFE-2_N"/>
</dbReference>
<dbReference type="Pfam" id="PF01575">
    <property type="entry name" value="MaoC_dehydratas"/>
    <property type="match status" value="1"/>
</dbReference>
<dbReference type="GeneID" id="14905190"/>
<organism evidence="3 4">
    <name type="scientific">Ichthyophthirius multifiliis</name>
    <name type="common">White spot disease agent</name>
    <name type="synonym">Ich</name>
    <dbReference type="NCBI Taxonomy" id="5932"/>
    <lineage>
        <taxon>Eukaryota</taxon>
        <taxon>Sar</taxon>
        <taxon>Alveolata</taxon>
        <taxon>Ciliophora</taxon>
        <taxon>Intramacronucleata</taxon>
        <taxon>Oligohymenophorea</taxon>
        <taxon>Hymenostomatida</taxon>
        <taxon>Ophryoglenina</taxon>
        <taxon>Ichthyophthirius</taxon>
    </lineage>
</organism>
<gene>
    <name evidence="3" type="ORF">IMG5_163190</name>
</gene>
<dbReference type="GO" id="GO:0003857">
    <property type="term" value="F:(3S)-3-hydroxyacyl-CoA dehydrogenase (NAD+) activity"/>
    <property type="evidence" value="ECO:0007669"/>
    <property type="project" value="TreeGrafter"/>
</dbReference>
<dbReference type="PANTHER" id="PTHR13078">
    <property type="entry name" value="PEROXISOMAL MULTIFUNCTIONAL ENZYME TYPE 2-RELATED"/>
    <property type="match status" value="1"/>
</dbReference>
<proteinExistence type="predicted"/>
<feature type="domain" description="Peroxisomal multifunctional enzyme type 2-like N-terminal" evidence="2">
    <location>
        <begin position="23"/>
        <end position="155"/>
    </location>
</feature>
<reference evidence="3 4" key="1">
    <citation type="submission" date="2011-07" db="EMBL/GenBank/DDBJ databases">
        <authorList>
            <person name="Coyne R."/>
            <person name="Brami D."/>
            <person name="Johnson J."/>
            <person name="Hostetler J."/>
            <person name="Hannick L."/>
            <person name="Clark T."/>
            <person name="Cassidy-Hanley D."/>
            <person name="Inman J."/>
        </authorList>
    </citation>
    <scope>NUCLEOTIDE SEQUENCE [LARGE SCALE GENOMIC DNA]</scope>
    <source>
        <strain evidence="3 4">G5</strain>
    </source>
</reference>
<sequence>MEKPQVDVQKILQFQTEEHEDIFTSRDAILYALSLGYNQDPLNEKELAFTYELHENFKVFPTFACVLPKMDIFKALLDCPGLPQFNPMMLLHGEQRFEQYRPLVPDTKYITVTKVADVADKGKGMLLTLEALSYEQTENNQRILAFKNTMSLFIRQLGGFGYKGKNLPQIPKKPTRQPCAVVQEKTRPNQALLYRLNGDYNPLHIDPNMASMGGFDKPILHGMCFYGLMTKAVLGKFCDDDVNLIQSVQARFTSHVFPGENLEFSLWKDGNKVFASGSTQERKIECIQGIIEIKEKAKL</sequence>
<dbReference type="EMBL" id="GL984185">
    <property type="protein sequence ID" value="EGR29088.1"/>
    <property type="molecule type" value="Genomic_DNA"/>
</dbReference>
<dbReference type="GO" id="GO:0006635">
    <property type="term" value="P:fatty acid beta-oxidation"/>
    <property type="evidence" value="ECO:0007669"/>
    <property type="project" value="TreeGrafter"/>
</dbReference>
<dbReference type="CDD" id="cd03448">
    <property type="entry name" value="HDE_HSD"/>
    <property type="match status" value="1"/>
</dbReference>
<dbReference type="Pfam" id="PF22622">
    <property type="entry name" value="MFE-2_hydrat-2_N"/>
    <property type="match status" value="1"/>
</dbReference>
<evidence type="ECO:0000313" key="3">
    <source>
        <dbReference type="EMBL" id="EGR29088.1"/>
    </source>
</evidence>
<dbReference type="InterPro" id="IPR029069">
    <property type="entry name" value="HotDog_dom_sf"/>
</dbReference>
<dbReference type="Gene3D" id="3.10.129.10">
    <property type="entry name" value="Hotdog Thioesterase"/>
    <property type="match status" value="2"/>
</dbReference>
<evidence type="ECO:0000259" key="1">
    <source>
        <dbReference type="Pfam" id="PF01575"/>
    </source>
</evidence>
<dbReference type="GO" id="GO:0005777">
    <property type="term" value="C:peroxisome"/>
    <property type="evidence" value="ECO:0007669"/>
    <property type="project" value="TreeGrafter"/>
</dbReference>
<dbReference type="SUPFAM" id="SSF54637">
    <property type="entry name" value="Thioesterase/thiol ester dehydrase-isomerase"/>
    <property type="match status" value="2"/>
</dbReference>
<dbReference type="OrthoDB" id="60204at2759"/>